<feature type="compositionally biased region" description="Basic and acidic residues" evidence="1">
    <location>
        <begin position="651"/>
        <end position="664"/>
    </location>
</feature>
<gene>
    <name evidence="2" type="ORF">DICSQDRAFT_182685</name>
</gene>
<dbReference type="GeneID" id="18841216"/>
<dbReference type="KEGG" id="dsq:DICSQDRAFT_182685"/>
<feature type="region of interest" description="Disordered" evidence="1">
    <location>
        <begin position="617"/>
        <end position="725"/>
    </location>
</feature>
<evidence type="ECO:0000313" key="2">
    <source>
        <dbReference type="EMBL" id="EJF58198.1"/>
    </source>
</evidence>
<dbReference type="EMBL" id="JH719438">
    <property type="protein sequence ID" value="EJF58198.1"/>
    <property type="molecule type" value="Genomic_DNA"/>
</dbReference>
<feature type="compositionally biased region" description="Polar residues" evidence="1">
    <location>
        <begin position="685"/>
        <end position="695"/>
    </location>
</feature>
<feature type="compositionally biased region" description="Acidic residues" evidence="1">
    <location>
        <begin position="816"/>
        <end position="825"/>
    </location>
</feature>
<protein>
    <submittedName>
        <fullName evidence="2">Uncharacterized protein</fullName>
    </submittedName>
</protein>
<dbReference type="AlphaFoldDB" id="R7SQL7"/>
<evidence type="ECO:0000313" key="3">
    <source>
        <dbReference type="Proteomes" id="UP000053319"/>
    </source>
</evidence>
<evidence type="ECO:0000256" key="1">
    <source>
        <dbReference type="SAM" id="MobiDB-lite"/>
    </source>
</evidence>
<name>R7SQL7_DICSQ</name>
<dbReference type="RefSeq" id="XP_007369016.1">
    <property type="nucleotide sequence ID" value="XM_007368954.1"/>
</dbReference>
<dbReference type="Proteomes" id="UP000053319">
    <property type="component" value="Unassembled WGS sequence"/>
</dbReference>
<reference evidence="2 3" key="1">
    <citation type="journal article" date="2012" name="Science">
        <title>The Paleozoic origin of enzymatic lignin decomposition reconstructed from 31 fungal genomes.</title>
        <authorList>
            <person name="Floudas D."/>
            <person name="Binder M."/>
            <person name="Riley R."/>
            <person name="Barry K."/>
            <person name="Blanchette R.A."/>
            <person name="Henrissat B."/>
            <person name="Martinez A.T."/>
            <person name="Otillar R."/>
            <person name="Spatafora J.W."/>
            <person name="Yadav J.S."/>
            <person name="Aerts A."/>
            <person name="Benoit I."/>
            <person name="Boyd A."/>
            <person name="Carlson A."/>
            <person name="Copeland A."/>
            <person name="Coutinho P.M."/>
            <person name="de Vries R.P."/>
            <person name="Ferreira P."/>
            <person name="Findley K."/>
            <person name="Foster B."/>
            <person name="Gaskell J."/>
            <person name="Glotzer D."/>
            <person name="Gorecki P."/>
            <person name="Heitman J."/>
            <person name="Hesse C."/>
            <person name="Hori C."/>
            <person name="Igarashi K."/>
            <person name="Jurgens J.A."/>
            <person name="Kallen N."/>
            <person name="Kersten P."/>
            <person name="Kohler A."/>
            <person name="Kuees U."/>
            <person name="Kumar T.K.A."/>
            <person name="Kuo A."/>
            <person name="LaButti K."/>
            <person name="Larrondo L.F."/>
            <person name="Lindquist E."/>
            <person name="Ling A."/>
            <person name="Lombard V."/>
            <person name="Lucas S."/>
            <person name="Lundell T."/>
            <person name="Martin R."/>
            <person name="McLaughlin D.J."/>
            <person name="Morgenstern I."/>
            <person name="Morin E."/>
            <person name="Murat C."/>
            <person name="Nagy L.G."/>
            <person name="Nolan M."/>
            <person name="Ohm R.A."/>
            <person name="Patyshakuliyeva A."/>
            <person name="Rokas A."/>
            <person name="Ruiz-Duenas F.J."/>
            <person name="Sabat G."/>
            <person name="Salamov A."/>
            <person name="Samejima M."/>
            <person name="Schmutz J."/>
            <person name="Slot J.C."/>
            <person name="St John F."/>
            <person name="Stenlid J."/>
            <person name="Sun H."/>
            <person name="Sun S."/>
            <person name="Syed K."/>
            <person name="Tsang A."/>
            <person name="Wiebenga A."/>
            <person name="Young D."/>
            <person name="Pisabarro A."/>
            <person name="Eastwood D.C."/>
            <person name="Martin F."/>
            <person name="Cullen D."/>
            <person name="Grigoriev I.V."/>
            <person name="Hibbett D.S."/>
        </authorList>
    </citation>
    <scope>NUCLEOTIDE SEQUENCE [LARGE SCALE GENOMIC DNA]</scope>
    <source>
        <strain evidence="2 3">LYAD-421 SS1</strain>
    </source>
</reference>
<accession>R7SQL7</accession>
<proteinExistence type="predicted"/>
<feature type="compositionally biased region" description="Basic and acidic residues" evidence="1">
    <location>
        <begin position="617"/>
        <end position="628"/>
    </location>
</feature>
<sequence>MSELTTTRTTRHFRTLRNKCTALNSLIVAPPKPTVTITYGRSSQTRQPIKDDEPPPLAILQSLDKLGARLHLDRAIIQNMQLSKRIYEVRDTFRNIVQASFDGSREQLGETHEIPSLTSICARMIGELAQSEAEAAVHEDPSSEGREDQIRSQTIEGLYDNVPTQYRHFTLVAHALTYILDTCPHHPTLLNALLEVCVSFGLEPEARIVLLQLFTVAIQPRPHSTCPCPLTHPAHKNFLTSLRDTCTGSVPLSSVPVTDSNPVINNRTYTRILVDALSQPCPEQMHAWTSRAVTKLARDLREHDFEGCFVPLCAGLAHSIHQVARSRQKSDSSKHGKTLDDVHTELRTAAMERLAKWVGSMLDRLHARAYTPSGAVGLDYRACVDFLVDIEPLRLHISTEPATSPTTCLADALCCLAVYCLVSLPAPPSPTLNPDLLVLESLLHTAHVKNTTFDGLVSHVFPLPSLAVFHPPLPQTTEETPTTPPTLPTPGDGSAPAIDALAAPLRARGLHTCEVSLYISAMQHVEELIAAPVIYSSPSPNLERQPLSEKELFDLRLQLMDRVEDAERRCYGGARHGASRAPEGEQEWVWEELVGSWVVKSPAVIKAKAMREKELARASKRRKLEDGRAAATRVQAPATSSSRSASRALPHSHEKENSSEHDDEKSDDEEGEPTPAPRRIRSFATVLSDSRQNVISLRGERTAKNQTKAKPQEKAKPRASAPSRLPHVFAIPESPASASVSAPAPWTPVAPRRRLNFATALADSHKNAISLREERARREQGKASSVAHSHSRLSSHSHSTNRKRPFHALGRRSSANEDEDEEEGYEKEVGRRNTRVDLEPGSSPVRNAYVEPSSDDALNLFAYPDSSPVKIRRCGA</sequence>
<dbReference type="OMA" id="EMVGSWV"/>
<feature type="compositionally biased region" description="Basic and acidic residues" evidence="1">
    <location>
        <begin position="826"/>
        <end position="838"/>
    </location>
</feature>
<feature type="compositionally biased region" description="Basic residues" evidence="1">
    <location>
        <begin position="789"/>
        <end position="810"/>
    </location>
</feature>
<feature type="region of interest" description="Disordered" evidence="1">
    <location>
        <begin position="772"/>
        <end position="856"/>
    </location>
</feature>
<feature type="compositionally biased region" description="Basic and acidic residues" evidence="1">
    <location>
        <begin position="772"/>
        <end position="781"/>
    </location>
</feature>
<dbReference type="OrthoDB" id="3158032at2759"/>
<organism evidence="2 3">
    <name type="scientific">Dichomitus squalens (strain LYAD-421)</name>
    <name type="common">Western red white-rot fungus</name>
    <dbReference type="NCBI Taxonomy" id="732165"/>
    <lineage>
        <taxon>Eukaryota</taxon>
        <taxon>Fungi</taxon>
        <taxon>Dikarya</taxon>
        <taxon>Basidiomycota</taxon>
        <taxon>Agaricomycotina</taxon>
        <taxon>Agaricomycetes</taxon>
        <taxon>Polyporales</taxon>
        <taxon>Polyporaceae</taxon>
        <taxon>Dichomitus</taxon>
    </lineage>
</organism>
<dbReference type="HOGENOM" id="CLU_014056_0_0_1"/>